<evidence type="ECO:0000256" key="7">
    <source>
        <dbReference type="ARBA" id="ARBA00022909"/>
    </source>
</evidence>
<evidence type="ECO:0000256" key="1">
    <source>
        <dbReference type="ARBA" id="ARBA00005051"/>
    </source>
</evidence>
<dbReference type="CDD" id="cd00483">
    <property type="entry name" value="HPPK"/>
    <property type="match status" value="1"/>
</dbReference>
<accession>A0A381N541</accession>
<comment type="pathway">
    <text evidence="1">Cofactor biosynthesis; tetrahydrofolate biosynthesis; 2-amino-4-hydroxy-6-hydroxymethyl-7,8-dihydropteridine diphosphate from 7,8-dihydroneopterin triphosphate: step 4/4.</text>
</comment>
<dbReference type="GO" id="GO:0003848">
    <property type="term" value="F:2-amino-4-hydroxy-6-hydroxymethyldihydropteridine diphosphokinase activity"/>
    <property type="evidence" value="ECO:0007669"/>
    <property type="project" value="UniProtKB-EC"/>
</dbReference>
<proteinExistence type="predicted"/>
<dbReference type="AlphaFoldDB" id="A0A381N541"/>
<dbReference type="UniPathway" id="UPA00077">
    <property type="reaction ID" value="UER00155"/>
</dbReference>
<feature type="domain" description="7,8-dihydro-6-hydroxymethylpterin-pyrophosphokinase" evidence="8">
    <location>
        <begin position="86"/>
        <end position="97"/>
    </location>
</feature>
<keyword evidence="4" id="KW-0547">Nucleotide-binding</keyword>
<evidence type="ECO:0000256" key="5">
    <source>
        <dbReference type="ARBA" id="ARBA00022777"/>
    </source>
</evidence>
<evidence type="ECO:0000256" key="4">
    <source>
        <dbReference type="ARBA" id="ARBA00022741"/>
    </source>
</evidence>
<dbReference type="EMBL" id="UINC01000133">
    <property type="protein sequence ID" value="SUZ49750.1"/>
    <property type="molecule type" value="Genomic_DNA"/>
</dbReference>
<dbReference type="GO" id="GO:0005524">
    <property type="term" value="F:ATP binding"/>
    <property type="evidence" value="ECO:0007669"/>
    <property type="project" value="UniProtKB-KW"/>
</dbReference>
<evidence type="ECO:0000313" key="9">
    <source>
        <dbReference type="EMBL" id="SUZ49750.1"/>
    </source>
</evidence>
<keyword evidence="5" id="KW-0418">Kinase</keyword>
<dbReference type="InterPro" id="IPR035907">
    <property type="entry name" value="Hppk_sf"/>
</dbReference>
<dbReference type="SUPFAM" id="SSF55083">
    <property type="entry name" value="6-hydroxymethyl-7,8-dihydropterin pyrophosphokinase, HPPK"/>
    <property type="match status" value="1"/>
</dbReference>
<sequence length="155" mass="17128">MPQIVRAFLGLGSNLGDRRELLTSAVRDIPDKHAISGVYETAPIGGPSQGAFLNLVVEMRTSIAPYDLLNTCQQLENSAGRVRTEHWGPRTLDVDVLLYGELELDDPQLTVPHPLMNTRAFVLYPLADLAPELLSPHWREAVSDQAIVRVEDLSC</sequence>
<organism evidence="9">
    <name type="scientific">marine metagenome</name>
    <dbReference type="NCBI Taxonomy" id="408172"/>
    <lineage>
        <taxon>unclassified sequences</taxon>
        <taxon>metagenomes</taxon>
        <taxon>ecological metagenomes</taxon>
    </lineage>
</organism>
<dbReference type="GO" id="GO:0046654">
    <property type="term" value="P:tetrahydrofolate biosynthetic process"/>
    <property type="evidence" value="ECO:0007669"/>
    <property type="project" value="UniProtKB-UniPathway"/>
</dbReference>
<keyword evidence="7" id="KW-0289">Folate biosynthesis</keyword>
<evidence type="ECO:0000256" key="3">
    <source>
        <dbReference type="ARBA" id="ARBA00022679"/>
    </source>
</evidence>
<dbReference type="PROSITE" id="PS00794">
    <property type="entry name" value="HPPK"/>
    <property type="match status" value="1"/>
</dbReference>
<dbReference type="PANTHER" id="PTHR43071">
    <property type="entry name" value="2-AMINO-4-HYDROXY-6-HYDROXYMETHYLDIHYDROPTERIDINE PYROPHOSPHOKINASE"/>
    <property type="match status" value="1"/>
</dbReference>
<gene>
    <name evidence="9" type="ORF">METZ01_LOCUS2604</name>
</gene>
<dbReference type="GO" id="GO:0016301">
    <property type="term" value="F:kinase activity"/>
    <property type="evidence" value="ECO:0007669"/>
    <property type="project" value="UniProtKB-KW"/>
</dbReference>
<dbReference type="Gene3D" id="3.30.70.560">
    <property type="entry name" value="7,8-Dihydro-6-hydroxymethylpterin-pyrophosphokinase HPPK"/>
    <property type="match status" value="1"/>
</dbReference>
<protein>
    <recommendedName>
        <fullName evidence="2">2-amino-4-hydroxy-6-hydroxymethyldihydropteridine diphosphokinase</fullName>
        <ecNumber evidence="2">2.7.6.3</ecNumber>
    </recommendedName>
</protein>
<name>A0A381N541_9ZZZZ</name>
<evidence type="ECO:0000259" key="8">
    <source>
        <dbReference type="PROSITE" id="PS00794"/>
    </source>
</evidence>
<evidence type="ECO:0000256" key="2">
    <source>
        <dbReference type="ARBA" id="ARBA00013253"/>
    </source>
</evidence>
<dbReference type="InterPro" id="IPR000550">
    <property type="entry name" value="Hppk"/>
</dbReference>
<dbReference type="NCBIfam" id="TIGR01498">
    <property type="entry name" value="folK"/>
    <property type="match status" value="1"/>
</dbReference>
<keyword evidence="3" id="KW-0808">Transferase</keyword>
<keyword evidence="6" id="KW-0067">ATP-binding</keyword>
<dbReference type="GO" id="GO:0046656">
    <property type="term" value="P:folic acid biosynthetic process"/>
    <property type="evidence" value="ECO:0007669"/>
    <property type="project" value="UniProtKB-KW"/>
</dbReference>
<dbReference type="EC" id="2.7.6.3" evidence="2"/>
<reference evidence="9" key="1">
    <citation type="submission" date="2018-05" db="EMBL/GenBank/DDBJ databases">
        <authorList>
            <person name="Lanie J.A."/>
            <person name="Ng W.-L."/>
            <person name="Kazmierczak K.M."/>
            <person name="Andrzejewski T.M."/>
            <person name="Davidsen T.M."/>
            <person name="Wayne K.J."/>
            <person name="Tettelin H."/>
            <person name="Glass J.I."/>
            <person name="Rusch D."/>
            <person name="Podicherti R."/>
            <person name="Tsui H.-C.T."/>
            <person name="Winkler M.E."/>
        </authorList>
    </citation>
    <scope>NUCLEOTIDE SEQUENCE</scope>
</reference>
<dbReference type="PANTHER" id="PTHR43071:SF1">
    <property type="entry name" value="2-AMINO-4-HYDROXY-6-HYDROXYMETHYLDIHYDROPTERIDINE PYROPHOSPHOKINASE"/>
    <property type="match status" value="1"/>
</dbReference>
<dbReference type="Pfam" id="PF01288">
    <property type="entry name" value="HPPK"/>
    <property type="match status" value="1"/>
</dbReference>
<evidence type="ECO:0000256" key="6">
    <source>
        <dbReference type="ARBA" id="ARBA00022840"/>
    </source>
</evidence>